<feature type="binding site" evidence="8">
    <location>
        <position position="33"/>
    </location>
    <ligand>
        <name>[4Fe-4S] cluster</name>
        <dbReference type="ChEBI" id="CHEBI:49883"/>
        <note>4Fe-4S-S-AdoMet</note>
    </ligand>
</feature>
<keyword evidence="5 8" id="KW-0560">Oxidoreductase</keyword>
<dbReference type="InterPro" id="IPR006638">
    <property type="entry name" value="Elp3/MiaA/NifB-like_rSAM"/>
</dbReference>
<dbReference type="InterPro" id="IPR017200">
    <property type="entry name" value="PqqE-like"/>
</dbReference>
<evidence type="ECO:0000313" key="11">
    <source>
        <dbReference type="Proteomes" id="UP001523262"/>
    </source>
</evidence>
<proteinExistence type="inferred from homology"/>
<evidence type="ECO:0000256" key="8">
    <source>
        <dbReference type="HAMAP-Rule" id="MF_00660"/>
    </source>
</evidence>
<dbReference type="SFLD" id="SFLDS00029">
    <property type="entry name" value="Radical_SAM"/>
    <property type="match status" value="1"/>
</dbReference>
<feature type="binding site" evidence="8">
    <location>
        <position position="30"/>
    </location>
    <ligand>
        <name>[4Fe-4S] cluster</name>
        <dbReference type="ChEBI" id="CHEBI:49883"/>
        <note>4Fe-4S-S-AdoMet</note>
    </ligand>
</feature>
<dbReference type="PROSITE" id="PS51918">
    <property type="entry name" value="RADICAL_SAM"/>
    <property type="match status" value="1"/>
</dbReference>
<keyword evidence="2 8" id="KW-0949">S-adenosyl-L-methionine</keyword>
<dbReference type="Proteomes" id="UP001523262">
    <property type="component" value="Unassembled WGS sequence"/>
</dbReference>
<dbReference type="SFLD" id="SFLDF00280">
    <property type="entry name" value="coenzyme_PQQ_synthesis_protein"/>
    <property type="match status" value="1"/>
</dbReference>
<dbReference type="CDD" id="cd21119">
    <property type="entry name" value="SPASM_PqqE"/>
    <property type="match status" value="1"/>
</dbReference>
<keyword evidence="11" id="KW-1185">Reference proteome</keyword>
<comment type="catalytic activity">
    <reaction evidence="8">
        <text>[PQQ precursor protein] + S-adenosyl-L-methionine = E-Y cross-linked-[PQQ precursor protein] + 5'-deoxyadenosine + L-methionine + H(+)</text>
        <dbReference type="Rhea" id="RHEA:56836"/>
        <dbReference type="Rhea" id="RHEA-COMP:14800"/>
        <dbReference type="Rhea" id="RHEA-COMP:14801"/>
        <dbReference type="ChEBI" id="CHEBI:15378"/>
        <dbReference type="ChEBI" id="CHEBI:17319"/>
        <dbReference type="ChEBI" id="CHEBI:57844"/>
        <dbReference type="ChEBI" id="CHEBI:59789"/>
        <dbReference type="ChEBI" id="CHEBI:141026"/>
        <dbReference type="ChEBI" id="CHEBI:141027"/>
        <dbReference type="EC" id="1.21.98.4"/>
    </reaction>
</comment>
<dbReference type="InterPro" id="IPR011843">
    <property type="entry name" value="PQQ_synth_PqqE_bac"/>
</dbReference>
<dbReference type="NCBIfam" id="TIGR02109">
    <property type="entry name" value="PQQ_syn_pqqE"/>
    <property type="match status" value="1"/>
</dbReference>
<dbReference type="EMBL" id="JAMQCR010000001">
    <property type="protein sequence ID" value="MCM2531231.1"/>
    <property type="molecule type" value="Genomic_DNA"/>
</dbReference>
<gene>
    <name evidence="8 10" type="primary">pqqE</name>
    <name evidence="10" type="ORF">NDK43_00715</name>
</gene>
<dbReference type="SUPFAM" id="SSF102114">
    <property type="entry name" value="Radical SAM enzymes"/>
    <property type="match status" value="1"/>
</dbReference>
<comment type="caution">
    <text evidence="10">The sequence shown here is derived from an EMBL/GenBank/DDBJ whole genome shotgun (WGS) entry which is preliminary data.</text>
</comment>
<feature type="domain" description="Radical SAM core" evidence="9">
    <location>
        <begin position="12"/>
        <end position="226"/>
    </location>
</feature>
<keyword evidence="3 8" id="KW-0479">Metal-binding</keyword>
<dbReference type="EC" id="1.21.98.4" evidence="8"/>
<evidence type="ECO:0000256" key="2">
    <source>
        <dbReference type="ARBA" id="ARBA00022691"/>
    </source>
</evidence>
<reference evidence="10 11" key="1">
    <citation type="submission" date="2022-06" db="EMBL/GenBank/DDBJ databases">
        <authorList>
            <person name="Jeon C.O."/>
        </authorList>
    </citation>
    <scope>NUCLEOTIDE SEQUENCE [LARGE SCALE GENOMIC DNA]</scope>
    <source>
        <strain evidence="10 11">KCTC 13943</strain>
    </source>
</reference>
<keyword evidence="4 8" id="KW-0884">PQQ biosynthesis</keyword>
<dbReference type="NCBIfam" id="TIGR04085">
    <property type="entry name" value="rSAM_more_4Fe4S"/>
    <property type="match status" value="1"/>
</dbReference>
<dbReference type="CDD" id="cd01335">
    <property type="entry name" value="Radical_SAM"/>
    <property type="match status" value="1"/>
</dbReference>
<evidence type="ECO:0000259" key="9">
    <source>
        <dbReference type="PROSITE" id="PS51918"/>
    </source>
</evidence>
<dbReference type="SFLD" id="SFLDG01067">
    <property type="entry name" value="SPASM/twitch_domain_containing"/>
    <property type="match status" value="1"/>
</dbReference>
<keyword evidence="7 8" id="KW-0411">Iron-sulfur</keyword>
<evidence type="ECO:0000256" key="1">
    <source>
        <dbReference type="ARBA" id="ARBA00022485"/>
    </source>
</evidence>
<dbReference type="PIRSF" id="PIRSF037420">
    <property type="entry name" value="PQQ_syn_pqqE"/>
    <property type="match status" value="1"/>
</dbReference>
<comment type="similarity">
    <text evidence="8">Belongs to the radical SAM superfamily. PqqE family.</text>
</comment>
<comment type="pathway">
    <text evidence="8">Cofactor biosynthesis; pyrroloquinoline quinone biosynthesis.</text>
</comment>
<comment type="subunit">
    <text evidence="8">Interacts with PqqD. The interaction is necessary for activity of PqqE.</text>
</comment>
<evidence type="ECO:0000256" key="5">
    <source>
        <dbReference type="ARBA" id="ARBA00023002"/>
    </source>
</evidence>
<keyword evidence="1 8" id="KW-0004">4Fe-4S</keyword>
<dbReference type="InterPro" id="IPR050377">
    <property type="entry name" value="Radical_SAM_PqqE_MftC-like"/>
</dbReference>
<evidence type="ECO:0000256" key="6">
    <source>
        <dbReference type="ARBA" id="ARBA00023004"/>
    </source>
</evidence>
<evidence type="ECO:0000256" key="7">
    <source>
        <dbReference type="ARBA" id="ARBA00023014"/>
    </source>
</evidence>
<sequence>MTQLITMSNNGVEPPYSLLAELTHRCPLHCPYCSNPIEMASKAMELTTEDWYRVLSEAADLGVVEVHFSGGEPLIRDDLDSLIRHAHSLEMYTNLITSGIGLTTERVARIKEAGIENVQVSFHAGEAKLSDLIGGYKAFEKKREAANAVKMAELHLSLNVVLHRMNLDYLNEIIQLAEEMGAERLELANTQYYNWALLNQERLLPSWDQIERAREIYESAKTRLEKKMEIIWVIPDYYASAPKPCMGGWGAIGLTVAPNGAVLPCPTAGIIEGLFFENVREASLRHIWYDSKSFSHFRGDAWMPEPCLSCELRHQDGGGCRCQAFALTGDAYATDPVCQWAPTHYLIEKAIQEANSNPIIQSSPMIYRRHLTEKPVSKRRIKK</sequence>
<comment type="function">
    <text evidence="8">Catalyzes the cross-linking of a glutamate residue and a tyrosine residue in the PqqA protein as part of the biosynthesis of pyrroloquinoline quinone (PQQ).</text>
</comment>
<dbReference type="InterPro" id="IPR007197">
    <property type="entry name" value="rSAM"/>
</dbReference>
<dbReference type="InterPro" id="IPR023885">
    <property type="entry name" value="4Fe4S-binding_SPASM_dom"/>
</dbReference>
<dbReference type="Pfam" id="PF04055">
    <property type="entry name" value="Radical_SAM"/>
    <property type="match status" value="1"/>
</dbReference>
<dbReference type="InterPro" id="IPR013785">
    <property type="entry name" value="Aldolase_TIM"/>
</dbReference>
<evidence type="ECO:0000256" key="4">
    <source>
        <dbReference type="ARBA" id="ARBA00022905"/>
    </source>
</evidence>
<dbReference type="PANTHER" id="PTHR11228:SF7">
    <property type="entry name" value="PQQA PEPTIDE CYCLASE"/>
    <property type="match status" value="1"/>
</dbReference>
<protein>
    <recommendedName>
        <fullName evidence="8">PqqA peptide cyclase</fullName>
        <ecNumber evidence="8">1.21.98.4</ecNumber>
    </recommendedName>
    <alternativeName>
        <fullName evidence="8">Coenzyme PQQ synthesis protein E</fullName>
    </alternativeName>
</protein>
<evidence type="ECO:0000256" key="3">
    <source>
        <dbReference type="ARBA" id="ARBA00022723"/>
    </source>
</evidence>
<comment type="cofactor">
    <cofactor evidence="8">
        <name>[4Fe-4S] cluster</name>
        <dbReference type="ChEBI" id="CHEBI:49883"/>
    </cofactor>
    <text evidence="8">Binds 1 [4Fe-4S] cluster. The cluster is coordinated with 3 cysteines and an exchangeable S-adenosyl-L-methionine.</text>
</comment>
<dbReference type="SFLD" id="SFLDG01386">
    <property type="entry name" value="main_SPASM_domain-containing"/>
    <property type="match status" value="1"/>
</dbReference>
<dbReference type="HAMAP" id="MF_00660">
    <property type="entry name" value="PqqE"/>
    <property type="match status" value="1"/>
</dbReference>
<dbReference type="InterPro" id="IPR058240">
    <property type="entry name" value="rSAM_sf"/>
</dbReference>
<organism evidence="10 11">
    <name type="scientific">Neobacillus pocheonensis</name>
    <dbReference type="NCBI Taxonomy" id="363869"/>
    <lineage>
        <taxon>Bacteria</taxon>
        <taxon>Bacillati</taxon>
        <taxon>Bacillota</taxon>
        <taxon>Bacilli</taxon>
        <taxon>Bacillales</taxon>
        <taxon>Bacillaceae</taxon>
        <taxon>Neobacillus</taxon>
    </lineage>
</organism>
<dbReference type="Pfam" id="PF13186">
    <property type="entry name" value="SPASM"/>
    <property type="match status" value="1"/>
</dbReference>
<dbReference type="Gene3D" id="3.20.20.70">
    <property type="entry name" value="Aldolase class I"/>
    <property type="match status" value="1"/>
</dbReference>
<dbReference type="PANTHER" id="PTHR11228">
    <property type="entry name" value="RADICAL SAM DOMAIN PROTEIN"/>
    <property type="match status" value="1"/>
</dbReference>
<feature type="binding site" evidence="8">
    <location>
        <position position="26"/>
    </location>
    <ligand>
        <name>[4Fe-4S] cluster</name>
        <dbReference type="ChEBI" id="CHEBI:49883"/>
        <note>4Fe-4S-S-AdoMet</note>
    </ligand>
</feature>
<name>A0ABT0W4H5_9BACI</name>
<evidence type="ECO:0000313" key="10">
    <source>
        <dbReference type="EMBL" id="MCM2531231.1"/>
    </source>
</evidence>
<dbReference type="SMART" id="SM00729">
    <property type="entry name" value="Elp3"/>
    <property type="match status" value="1"/>
</dbReference>
<keyword evidence="6 8" id="KW-0408">Iron</keyword>
<accession>A0ABT0W4H5</accession>